<evidence type="ECO:0000256" key="1">
    <source>
        <dbReference type="SAM" id="MobiDB-lite"/>
    </source>
</evidence>
<dbReference type="Proteomes" id="UP001160142">
    <property type="component" value="Unassembled WGS sequence"/>
</dbReference>
<evidence type="ECO:0000313" key="4">
    <source>
        <dbReference type="Proteomes" id="UP001160142"/>
    </source>
</evidence>
<accession>A0ABT6KN70</accession>
<feature type="region of interest" description="Disordered" evidence="1">
    <location>
        <begin position="349"/>
        <end position="388"/>
    </location>
</feature>
<comment type="caution">
    <text evidence="3">The sequence shown here is derived from an EMBL/GenBank/DDBJ whole genome shotgun (WGS) entry which is preliminary data.</text>
</comment>
<reference evidence="3 4" key="1">
    <citation type="submission" date="2023-04" db="EMBL/GenBank/DDBJ databases">
        <title>Genome Encyclopedia of Bacteria and Archaea VI: Functional Genomics of Type Strains.</title>
        <authorList>
            <person name="Whitman W."/>
        </authorList>
    </citation>
    <scope>NUCLEOTIDE SEQUENCE [LARGE SCALE GENOMIC DNA]</scope>
    <source>
        <strain evidence="3 4">SG_E_30_P1</strain>
    </source>
</reference>
<name>A0ABT6KN70_9MICO</name>
<evidence type="ECO:0000313" key="3">
    <source>
        <dbReference type="EMBL" id="MDH6181210.1"/>
    </source>
</evidence>
<gene>
    <name evidence="3" type="ORF">M2152_001392</name>
</gene>
<feature type="compositionally biased region" description="Low complexity" evidence="1">
    <location>
        <begin position="142"/>
        <end position="157"/>
    </location>
</feature>
<keyword evidence="2" id="KW-1133">Transmembrane helix</keyword>
<keyword evidence="2" id="KW-0812">Transmembrane</keyword>
<feature type="compositionally biased region" description="Low complexity" evidence="1">
    <location>
        <begin position="269"/>
        <end position="298"/>
    </location>
</feature>
<keyword evidence="4" id="KW-1185">Reference proteome</keyword>
<evidence type="ECO:0008006" key="5">
    <source>
        <dbReference type="Google" id="ProtNLM"/>
    </source>
</evidence>
<feature type="compositionally biased region" description="Low complexity" evidence="1">
    <location>
        <begin position="46"/>
        <end position="68"/>
    </location>
</feature>
<organism evidence="3 4">
    <name type="scientific">Antiquaquibacter oligotrophicus</name>
    <dbReference type="NCBI Taxonomy" id="2880260"/>
    <lineage>
        <taxon>Bacteria</taxon>
        <taxon>Bacillati</taxon>
        <taxon>Actinomycetota</taxon>
        <taxon>Actinomycetes</taxon>
        <taxon>Micrococcales</taxon>
        <taxon>Microbacteriaceae</taxon>
        <taxon>Antiquaquibacter</taxon>
    </lineage>
</organism>
<dbReference type="EMBL" id="JARXVQ010000001">
    <property type="protein sequence ID" value="MDH6181210.1"/>
    <property type="molecule type" value="Genomic_DNA"/>
</dbReference>
<sequence length="529" mass="54258">MTSSQDPQFPSRRAARLNERANTTEAEAPVVENPQWNAQDGGQFVSPGATPPTAAAPEASTPPAVPTSLNPGRRAAPSAPDAEPLRRPRATAAPDDFPATQVMQKVDQPQYRYGDHRPETTSATPTPPAPAAPQWTEPYDVSVSAAPAAPQATEPPAAAAPPAAPEAPQSAVVPERTMTRRELRALQQQETEPPALQEPPTAALPLFSAPPRTPEELAAATTAFPGQPEPAVDAEPAREQQPSAAPAVPPTPAPDASLPTAWPFAASTAQPAAPVEPAQPVEPAPSASETSAPSATPAQEVFPTQAPEPLANTGLTNALAEFDLLTSGEPVAETPVESADDLSIFDIPLTPATPGQFTPEPPAQQASPETPPAWTPPKGHWSTQLDEEDGEVHETTINRTVGSGSVATSALVLPAIPESTISGPLPGSGEIILTGSITLPQTLGSSSASSKLEHSGIDQLFETHDAEVVSTESAPVSAVNAISTRSGSGLGNAPKQQSTRALTALIIAAAVMGVVVVGLLVTALALNVF</sequence>
<keyword evidence="2" id="KW-0472">Membrane</keyword>
<feature type="compositionally biased region" description="Low complexity" evidence="1">
    <location>
        <begin position="166"/>
        <end position="175"/>
    </location>
</feature>
<proteinExistence type="predicted"/>
<evidence type="ECO:0000256" key="2">
    <source>
        <dbReference type="SAM" id="Phobius"/>
    </source>
</evidence>
<dbReference type="RefSeq" id="WP_322133529.1">
    <property type="nucleotide sequence ID" value="NZ_CP085036.1"/>
</dbReference>
<feature type="region of interest" description="Disordered" evidence="1">
    <location>
        <begin position="1"/>
        <end position="315"/>
    </location>
</feature>
<feature type="transmembrane region" description="Helical" evidence="2">
    <location>
        <begin position="502"/>
        <end position="526"/>
    </location>
</feature>
<protein>
    <recommendedName>
        <fullName evidence="5">Meckel syndrome type 1 protein</fullName>
    </recommendedName>
</protein>